<reference evidence="2 3" key="1">
    <citation type="submission" date="2016-10" db="EMBL/GenBank/DDBJ databases">
        <authorList>
            <person name="de Groot N.N."/>
        </authorList>
    </citation>
    <scope>NUCLEOTIDE SEQUENCE [LARGE SCALE GENOMIC DNA]</scope>
    <source>
        <strain evidence="2 3">CGMCC 4.1877</strain>
    </source>
</reference>
<dbReference type="RefSeq" id="WP_093342295.1">
    <property type="nucleotide sequence ID" value="NZ_FOUY01000011.1"/>
</dbReference>
<keyword evidence="1" id="KW-0812">Transmembrane</keyword>
<feature type="transmembrane region" description="Helical" evidence="1">
    <location>
        <begin position="100"/>
        <end position="120"/>
    </location>
</feature>
<evidence type="ECO:0000256" key="1">
    <source>
        <dbReference type="SAM" id="Phobius"/>
    </source>
</evidence>
<evidence type="ECO:0008006" key="4">
    <source>
        <dbReference type="Google" id="ProtNLM"/>
    </source>
</evidence>
<evidence type="ECO:0000313" key="3">
    <source>
        <dbReference type="Proteomes" id="UP000199614"/>
    </source>
</evidence>
<evidence type="ECO:0000313" key="2">
    <source>
        <dbReference type="EMBL" id="SFN27759.1"/>
    </source>
</evidence>
<organism evidence="2 3">
    <name type="scientific">Pseudonocardia ammonioxydans</name>
    <dbReference type="NCBI Taxonomy" id="260086"/>
    <lineage>
        <taxon>Bacteria</taxon>
        <taxon>Bacillati</taxon>
        <taxon>Actinomycetota</taxon>
        <taxon>Actinomycetes</taxon>
        <taxon>Pseudonocardiales</taxon>
        <taxon>Pseudonocardiaceae</taxon>
        <taxon>Pseudonocardia</taxon>
    </lineage>
</organism>
<protein>
    <recommendedName>
        <fullName evidence="4">DUF3040 domain-containing protein</fullName>
    </recommendedName>
</protein>
<keyword evidence="1" id="KW-1133">Transmembrane helix</keyword>
<keyword evidence="3" id="KW-1185">Reference proteome</keyword>
<dbReference type="AlphaFoldDB" id="A0A1I4XR48"/>
<accession>A0A1I4XR48</accession>
<dbReference type="OrthoDB" id="3578779at2"/>
<keyword evidence="1" id="KW-0472">Membrane</keyword>
<proteinExistence type="predicted"/>
<dbReference type="EMBL" id="FOUY01000011">
    <property type="protein sequence ID" value="SFN27759.1"/>
    <property type="molecule type" value="Genomic_DNA"/>
</dbReference>
<dbReference type="Proteomes" id="UP000199614">
    <property type="component" value="Unassembled WGS sequence"/>
</dbReference>
<sequence>MLDDRERGLLAEIERGLLLDAPELTRSFEAFASGPVSLDAAPGNAVTGNAVPHDTVAGDAVPGDAVPHDAVPGDAVPLETVAVARTTPVVRARRRRRDRASTAVAGLVLGTVLLAGPRALTGSEVARRAAARPPRVRLRTASP</sequence>
<gene>
    <name evidence="2" type="ORF">SAMN05216207_1011173</name>
</gene>
<name>A0A1I4XR48_PSUAM</name>